<accession>A0A9D3Q1S0</accession>
<comment type="subcellular location">
    <subcellularLocation>
        <location evidence="1">Secreted</location>
    </subcellularLocation>
</comment>
<keyword evidence="4" id="KW-0677">Repeat</keyword>
<comment type="caution">
    <text evidence="9">The sequence shown here is derived from an EMBL/GenBank/DDBJ whole genome shotgun (WGS) entry which is preliminary data.</text>
</comment>
<evidence type="ECO:0000313" key="9">
    <source>
        <dbReference type="EMBL" id="KAG7473919.1"/>
    </source>
</evidence>
<keyword evidence="7" id="KW-0768">Sushi</keyword>
<dbReference type="OrthoDB" id="441660at2759"/>
<dbReference type="Proteomes" id="UP001046870">
    <property type="component" value="Chromosome 7"/>
</dbReference>
<feature type="domain" description="Sushi" evidence="8">
    <location>
        <begin position="8"/>
        <end position="68"/>
    </location>
</feature>
<protein>
    <recommendedName>
        <fullName evidence="8">Sushi domain-containing protein</fullName>
    </recommendedName>
</protein>
<dbReference type="GO" id="GO:0005576">
    <property type="term" value="C:extracellular region"/>
    <property type="evidence" value="ECO:0007669"/>
    <property type="project" value="UniProtKB-SubCell"/>
</dbReference>
<dbReference type="SUPFAM" id="SSF57535">
    <property type="entry name" value="Complement control module/SCR domain"/>
    <property type="match status" value="1"/>
</dbReference>
<evidence type="ECO:0000256" key="3">
    <source>
        <dbReference type="ARBA" id="ARBA00022729"/>
    </source>
</evidence>
<dbReference type="InterPro" id="IPR035976">
    <property type="entry name" value="Sushi/SCR/CCP_sf"/>
</dbReference>
<name>A0A9D3Q1S0_MEGAT</name>
<proteinExistence type="predicted"/>
<dbReference type="Pfam" id="PF00084">
    <property type="entry name" value="Sushi"/>
    <property type="match status" value="1"/>
</dbReference>
<dbReference type="Gene3D" id="2.10.70.10">
    <property type="entry name" value="Complement Module, domain 1"/>
    <property type="match status" value="1"/>
</dbReference>
<dbReference type="InterPro" id="IPR000436">
    <property type="entry name" value="Sushi_SCR_CCP_dom"/>
</dbReference>
<evidence type="ECO:0000256" key="7">
    <source>
        <dbReference type="PROSITE-ProRule" id="PRU00302"/>
    </source>
</evidence>
<evidence type="ECO:0000256" key="2">
    <source>
        <dbReference type="ARBA" id="ARBA00022525"/>
    </source>
</evidence>
<dbReference type="AlphaFoldDB" id="A0A9D3Q1S0"/>
<evidence type="ECO:0000313" key="10">
    <source>
        <dbReference type="Proteomes" id="UP001046870"/>
    </source>
</evidence>
<evidence type="ECO:0000256" key="6">
    <source>
        <dbReference type="ARBA" id="ARBA00023180"/>
    </source>
</evidence>
<reference evidence="9" key="1">
    <citation type="submission" date="2021-01" db="EMBL/GenBank/DDBJ databases">
        <authorList>
            <person name="Zahm M."/>
            <person name="Roques C."/>
            <person name="Cabau C."/>
            <person name="Klopp C."/>
            <person name="Donnadieu C."/>
            <person name="Jouanno E."/>
            <person name="Lampietro C."/>
            <person name="Louis A."/>
            <person name="Herpin A."/>
            <person name="Echchiki A."/>
            <person name="Berthelot C."/>
            <person name="Parey E."/>
            <person name="Roest-Crollius H."/>
            <person name="Braasch I."/>
            <person name="Postlethwait J."/>
            <person name="Bobe J."/>
            <person name="Montfort J."/>
            <person name="Bouchez O."/>
            <person name="Begum T."/>
            <person name="Mejri S."/>
            <person name="Adams A."/>
            <person name="Chen W.-J."/>
            <person name="Guiguen Y."/>
        </authorList>
    </citation>
    <scope>NUCLEOTIDE SEQUENCE</scope>
    <source>
        <strain evidence="9">YG-15Mar2019-1</strain>
        <tissue evidence="9">Brain</tissue>
    </source>
</reference>
<dbReference type="CDD" id="cd00033">
    <property type="entry name" value="CCP"/>
    <property type="match status" value="1"/>
</dbReference>
<evidence type="ECO:0000256" key="1">
    <source>
        <dbReference type="ARBA" id="ARBA00004613"/>
    </source>
</evidence>
<dbReference type="EMBL" id="JAFDVH010000007">
    <property type="protein sequence ID" value="KAG7473919.1"/>
    <property type="molecule type" value="Genomic_DNA"/>
</dbReference>
<dbReference type="FunFam" id="2.10.70.10:FF:000003">
    <property type="entry name" value="Versican core protein"/>
    <property type="match status" value="1"/>
</dbReference>
<comment type="caution">
    <text evidence="7">Lacks conserved residue(s) required for the propagation of feature annotation.</text>
</comment>
<feature type="disulfide bond" evidence="7">
    <location>
        <begin position="10"/>
        <end position="53"/>
    </location>
</feature>
<dbReference type="PROSITE" id="PS50923">
    <property type="entry name" value="SUSHI"/>
    <property type="match status" value="1"/>
</dbReference>
<evidence type="ECO:0000256" key="4">
    <source>
        <dbReference type="ARBA" id="ARBA00022737"/>
    </source>
</evidence>
<organism evidence="9 10">
    <name type="scientific">Megalops atlanticus</name>
    <name type="common">Tarpon</name>
    <name type="synonym">Clupea gigantea</name>
    <dbReference type="NCBI Taxonomy" id="7932"/>
    <lineage>
        <taxon>Eukaryota</taxon>
        <taxon>Metazoa</taxon>
        <taxon>Chordata</taxon>
        <taxon>Craniata</taxon>
        <taxon>Vertebrata</taxon>
        <taxon>Euteleostomi</taxon>
        <taxon>Actinopterygii</taxon>
        <taxon>Neopterygii</taxon>
        <taxon>Teleostei</taxon>
        <taxon>Elopiformes</taxon>
        <taxon>Megalopidae</taxon>
        <taxon>Megalops</taxon>
    </lineage>
</organism>
<keyword evidence="5 7" id="KW-1015">Disulfide bond</keyword>
<keyword evidence="10" id="KW-1185">Reference proteome</keyword>
<sequence>MDRWIQRATCGLPLEVENAGTLGNRRDRYAANSVIRYQRDPGFTKHHLPVVRCMADGLWERPRVECVGHECILLLNM</sequence>
<evidence type="ECO:0000256" key="5">
    <source>
        <dbReference type="ARBA" id="ARBA00023157"/>
    </source>
</evidence>
<keyword evidence="6" id="KW-0325">Glycoprotein</keyword>
<keyword evidence="3" id="KW-0732">Signal</keyword>
<evidence type="ECO:0000259" key="8">
    <source>
        <dbReference type="PROSITE" id="PS50923"/>
    </source>
</evidence>
<gene>
    <name evidence="9" type="ORF">MATL_G00100870</name>
</gene>
<keyword evidence="2" id="KW-0964">Secreted</keyword>